<dbReference type="RefSeq" id="WP_072287055.1">
    <property type="nucleotide sequence ID" value="NZ_CP015455.1"/>
</dbReference>
<keyword evidence="2" id="KW-0315">Glutamine amidotransferase</keyword>
<dbReference type="PANTHER" id="PTHR21343:SF8">
    <property type="entry name" value="DRTGG DOMAIN-CONTAINING PROTEIN"/>
    <property type="match status" value="1"/>
</dbReference>
<dbReference type="AlphaFoldDB" id="A0A1L3GGY8"/>
<evidence type="ECO:0000256" key="1">
    <source>
        <dbReference type="ARBA" id="ARBA00011643"/>
    </source>
</evidence>
<dbReference type="InterPro" id="IPR027417">
    <property type="entry name" value="P-loop_NTPase"/>
</dbReference>
<organism evidence="3 4">
    <name type="scientific">Syntrophotalea acetylenica</name>
    <name type="common">Pelobacter acetylenicus</name>
    <dbReference type="NCBI Taxonomy" id="29542"/>
    <lineage>
        <taxon>Bacteria</taxon>
        <taxon>Pseudomonadati</taxon>
        <taxon>Thermodesulfobacteriota</taxon>
        <taxon>Desulfuromonadia</taxon>
        <taxon>Desulfuromonadales</taxon>
        <taxon>Syntrophotaleaceae</taxon>
        <taxon>Syntrophotalea</taxon>
    </lineage>
</organism>
<name>A0A1L3GGY8_SYNAC</name>
<dbReference type="STRING" id="29542.A6070_03330"/>
<dbReference type="SUPFAM" id="SSF52540">
    <property type="entry name" value="P-loop containing nucleoside triphosphate hydrolases"/>
    <property type="match status" value="1"/>
</dbReference>
<gene>
    <name evidence="3" type="ORF">A7E75_09360</name>
</gene>
<dbReference type="EMBL" id="CP015518">
    <property type="protein sequence ID" value="APG25206.1"/>
    <property type="molecule type" value="Genomic_DNA"/>
</dbReference>
<evidence type="ECO:0000313" key="4">
    <source>
        <dbReference type="Proteomes" id="UP000182264"/>
    </source>
</evidence>
<dbReference type="Proteomes" id="UP000182264">
    <property type="component" value="Chromosome"/>
</dbReference>
<protein>
    <submittedName>
        <fullName evidence="3">Cobyrinic acid a,c-diamide synthase</fullName>
    </submittedName>
</protein>
<dbReference type="Gene3D" id="3.40.50.300">
    <property type="entry name" value="P-loop containing nucleotide triphosphate hydrolases"/>
    <property type="match status" value="1"/>
</dbReference>
<dbReference type="SUPFAM" id="SSF75138">
    <property type="entry name" value="HprK N-terminal domain-like"/>
    <property type="match status" value="1"/>
</dbReference>
<dbReference type="Gene3D" id="3.40.1390.20">
    <property type="entry name" value="HprK N-terminal domain-like"/>
    <property type="match status" value="1"/>
</dbReference>
<keyword evidence="4" id="KW-1185">Reference proteome</keyword>
<reference evidence="3 4" key="1">
    <citation type="journal article" date="2017" name="Genome Announc.">
        <title>Complete Genome Sequences of Two Acetylene-Fermenting Pelobacter acetylenicus Strains.</title>
        <authorList>
            <person name="Sutton J.M."/>
            <person name="Baesman S.M."/>
            <person name="Fierst J.L."/>
            <person name="Poret-Peterson A.T."/>
            <person name="Oremland R.S."/>
            <person name="Dunlap D.S."/>
            <person name="Akob D.M."/>
        </authorList>
    </citation>
    <scope>NUCLEOTIDE SEQUENCE [LARGE SCALE GENOMIC DNA]</scope>
    <source>
        <strain evidence="3 4">DSM 3247</strain>
    </source>
</reference>
<evidence type="ECO:0000256" key="2">
    <source>
        <dbReference type="ARBA" id="ARBA00022962"/>
    </source>
</evidence>
<dbReference type="KEGG" id="pace:A6070_03330"/>
<sequence length="364" mass="40153">MTKKIFVAATGQECGKTTTSISLLHMARKKYRRIGFIKPLGPKPTIYKGRWVDLDAALIAEIFNLDEDLDLMSPVVLQPESTRHLLDGKISADSLKDKIVEAAAELAKRCDFLVIEGAGHVGVGSVAQLSNPDMARLLDAPMLMVTNAGIGKVIDNVHLNHALCLQKQADLRLILVNKLLRPKRETALKYLNIAFRDMPFQIMGGFNYSPILANPTVKHIANLLNAFLRGNQDAAQHIIHHVHLGAASTQRVSDLLQESTLIIVTSTRNELLVTLAALYNIPEYQSKIVALVIPGLYPISKVTQQILDRSNIPYMRVEKLSSAEVFSAIANDTAKIHPEDKEKISLLQKLAETAIDFDAIDGLF</sequence>
<evidence type="ECO:0000313" key="3">
    <source>
        <dbReference type="EMBL" id="APG25206.1"/>
    </source>
</evidence>
<dbReference type="CDD" id="cd03109">
    <property type="entry name" value="DTBS"/>
    <property type="match status" value="1"/>
</dbReference>
<accession>A0A1L3GGY8</accession>
<comment type="subunit">
    <text evidence="1">Homohexamer.</text>
</comment>
<dbReference type="PANTHER" id="PTHR21343">
    <property type="entry name" value="DETHIOBIOTIN SYNTHETASE"/>
    <property type="match status" value="1"/>
</dbReference>
<proteinExistence type="predicted"/>
<dbReference type="Pfam" id="PF13500">
    <property type="entry name" value="AAA_26"/>
    <property type="match status" value="1"/>
</dbReference>
<dbReference type="InterPro" id="IPR028979">
    <property type="entry name" value="Ser_kin/Pase_Hpr-like_N_sf"/>
</dbReference>
<dbReference type="OrthoDB" id="9773206at2"/>